<evidence type="ECO:0000256" key="1">
    <source>
        <dbReference type="SAM" id="Phobius"/>
    </source>
</evidence>
<dbReference type="Proteomes" id="UP000469346">
    <property type="component" value="Unassembled WGS sequence"/>
</dbReference>
<dbReference type="RefSeq" id="WP_163299977.1">
    <property type="nucleotide sequence ID" value="NZ_JAAGRR010000229.1"/>
</dbReference>
<keyword evidence="1" id="KW-1133">Transmembrane helix</keyword>
<organism evidence="2 3">
    <name type="scientific">Dissulfurirhabdus thermomarina</name>
    <dbReference type="NCBI Taxonomy" id="1765737"/>
    <lineage>
        <taxon>Bacteria</taxon>
        <taxon>Deltaproteobacteria</taxon>
        <taxon>Dissulfurirhabdaceae</taxon>
        <taxon>Dissulfurirhabdus</taxon>
    </lineage>
</organism>
<comment type="caution">
    <text evidence="2">The sequence shown here is derived from an EMBL/GenBank/DDBJ whole genome shotgun (WGS) entry which is preliminary data.</text>
</comment>
<dbReference type="AlphaFoldDB" id="A0A6N9TYT1"/>
<dbReference type="EMBL" id="JAAGRR010000229">
    <property type="protein sequence ID" value="NDY43606.1"/>
    <property type="molecule type" value="Genomic_DNA"/>
</dbReference>
<keyword evidence="1" id="KW-0472">Membrane</keyword>
<proteinExistence type="predicted"/>
<sequence>MNLTLAPASGPDPRRIDPRWPVFLGICLFLGPFAVIPVVIGLVVLAGRARRVPPATPAETAAGSDPAAASPTIRDLYDRASAFCRRHRGGCLAGGLLAAWCLAAAVLLGPFAAVAVVLSFPALVRLAEEHGLDDPDVHRSFLPADPFA</sequence>
<accession>A0A6N9TYT1</accession>
<reference evidence="2 3" key="1">
    <citation type="submission" date="2020-02" db="EMBL/GenBank/DDBJ databases">
        <title>Comparative genomics of sulfur disproportionating microorganisms.</title>
        <authorList>
            <person name="Ward L.M."/>
            <person name="Bertran E."/>
            <person name="Johnston D.T."/>
        </authorList>
    </citation>
    <scope>NUCLEOTIDE SEQUENCE [LARGE SCALE GENOMIC DNA]</scope>
    <source>
        <strain evidence="2 3">DSM 100025</strain>
    </source>
</reference>
<evidence type="ECO:0000313" key="2">
    <source>
        <dbReference type="EMBL" id="NDY43606.1"/>
    </source>
</evidence>
<feature type="transmembrane region" description="Helical" evidence="1">
    <location>
        <begin position="20"/>
        <end position="45"/>
    </location>
</feature>
<protein>
    <submittedName>
        <fullName evidence="2">Uncharacterized protein</fullName>
    </submittedName>
</protein>
<gene>
    <name evidence="2" type="ORF">G3N55_12255</name>
</gene>
<evidence type="ECO:0000313" key="3">
    <source>
        <dbReference type="Proteomes" id="UP000469346"/>
    </source>
</evidence>
<keyword evidence="3" id="KW-1185">Reference proteome</keyword>
<feature type="transmembrane region" description="Helical" evidence="1">
    <location>
        <begin position="95"/>
        <end position="120"/>
    </location>
</feature>
<keyword evidence="1" id="KW-0812">Transmembrane</keyword>
<name>A0A6N9TYT1_DISTH</name>